<evidence type="ECO:0000313" key="3">
    <source>
        <dbReference type="EMBL" id="KYN95802.1"/>
    </source>
</evidence>
<accession>A0A151LA25</accession>
<protein>
    <submittedName>
        <fullName evidence="3">Uncharacterized protein</fullName>
    </submittedName>
</protein>
<keyword evidence="1" id="KW-0175">Coiled coil</keyword>
<dbReference type="KEGG" id="pgab:PGSY75_1419600"/>
<proteinExistence type="predicted"/>
<dbReference type="EMBL" id="LVLB01000015">
    <property type="protein sequence ID" value="KYN95802.1"/>
    <property type="molecule type" value="Genomic_DNA"/>
</dbReference>
<reference evidence="3 4" key="1">
    <citation type="journal article" date="2016" name="Nat. Commun.">
        <title>Genomes of cryptic chimpanzee Plasmodium species reveal key evolutionary events leading to human malaria.</title>
        <authorList>
            <person name="Sundararaman S.A."/>
            <person name="Plenderleith L.J."/>
            <person name="Liu W."/>
            <person name="Loy D.E."/>
            <person name="Learn G.H."/>
            <person name="Li Y."/>
            <person name="Shaw K.S."/>
            <person name="Ayouba A."/>
            <person name="Peeters M."/>
            <person name="Speede S."/>
            <person name="Shaw G.M."/>
            <person name="Bushman F.D."/>
            <person name="Brisson D."/>
            <person name="Rayner J.C."/>
            <person name="Sharp P.M."/>
            <person name="Hahn B.H."/>
        </authorList>
    </citation>
    <scope>NUCLEOTIDE SEQUENCE [LARGE SCALE GENOMIC DNA]</scope>
    <source>
        <strain evidence="3 4">SY75</strain>
    </source>
</reference>
<dbReference type="GeneID" id="29778493"/>
<comment type="caution">
    <text evidence="3">The sequence shown here is derived from an EMBL/GenBank/DDBJ whole genome shotgun (WGS) entry which is preliminary data.</text>
</comment>
<evidence type="ECO:0000313" key="4">
    <source>
        <dbReference type="Proteomes" id="UP000076004"/>
    </source>
</evidence>
<gene>
    <name evidence="3" type="ORF">PGSY75_1419600</name>
</gene>
<organism evidence="3 4">
    <name type="scientific">Plasmodium gaboni</name>
    <dbReference type="NCBI Taxonomy" id="647221"/>
    <lineage>
        <taxon>Eukaryota</taxon>
        <taxon>Sar</taxon>
        <taxon>Alveolata</taxon>
        <taxon>Apicomplexa</taxon>
        <taxon>Aconoidasida</taxon>
        <taxon>Haemosporida</taxon>
        <taxon>Plasmodiidae</taxon>
        <taxon>Plasmodium</taxon>
        <taxon>Plasmodium (Laverania)</taxon>
    </lineage>
</organism>
<feature type="coiled-coil region" evidence="1">
    <location>
        <begin position="130"/>
        <end position="189"/>
    </location>
</feature>
<feature type="region of interest" description="Disordered" evidence="2">
    <location>
        <begin position="399"/>
        <end position="424"/>
    </location>
</feature>
<dbReference type="Proteomes" id="UP000076004">
    <property type="component" value="Chromosome 14"/>
</dbReference>
<name>A0A151LA25_9APIC</name>
<dbReference type="VEuPathDB" id="PlasmoDB:PGSY75_1419600"/>
<evidence type="ECO:0000256" key="2">
    <source>
        <dbReference type="SAM" id="MobiDB-lite"/>
    </source>
</evidence>
<sequence>MELFKEISQDESNKDSKENDNINEEIDIEQLKDKVKDLELQLEYEIKQHNVEIEEREETIKMLETRIQELEHYKNDVTEKDEAIINMSEKLLILSNKYDILVKESKLQEEELKHFKNKKKYRNDKTNEYILGLKNQNNEIKKDHELLNEKYAQLVKEYAILQNTCKVLNVQLENNQKNMELLIKEKSNNLDEKTAIKILNIGSKEIIHKRAHNKKVDELSNLKLELEYKDMILNKLMRKQISSGKTVKVEYTNNENIFENEKKLDEMYQKYLDSVCDNDNLKKEINKLHNKINDMKLEEEERLKTISILRDYINKMYKEDVNVNQFDDLINNILKDNTSLNEELSKQKRKNMADIYYFTKELQTVKKDKFKIIEKFDSKKVTNIPHLYEPLNVTLSKENNKREISDDDNNNNEPKGDLNFLNKNSDINSSKSNIKKSLKTSDLAHIYMQDYMNNVQNKA</sequence>
<dbReference type="AlphaFoldDB" id="A0A151LA25"/>
<evidence type="ECO:0000256" key="1">
    <source>
        <dbReference type="SAM" id="Coils"/>
    </source>
</evidence>
<feature type="region of interest" description="Disordered" evidence="2">
    <location>
        <begin position="1"/>
        <end position="24"/>
    </location>
</feature>
<dbReference type="RefSeq" id="XP_018639268.1">
    <property type="nucleotide sequence ID" value="XM_018787896.1"/>
</dbReference>
<feature type="compositionally biased region" description="Basic and acidic residues" evidence="2">
    <location>
        <begin position="1"/>
        <end position="20"/>
    </location>
</feature>
<dbReference type="VEuPathDB" id="PlasmoDB:PGABG01_1418000"/>